<dbReference type="PANTHER" id="PTHR48100:SF1">
    <property type="entry name" value="HISTIDINE PHOSPHATASE FAMILY PROTEIN-RELATED"/>
    <property type="match status" value="1"/>
</dbReference>
<evidence type="ECO:0000256" key="2">
    <source>
        <dbReference type="PIRSR" id="PIRSR613078-2"/>
    </source>
</evidence>
<dbReference type="eggNOG" id="COG0406">
    <property type="taxonomic scope" value="Bacteria"/>
</dbReference>
<dbReference type="Gene3D" id="3.40.50.1240">
    <property type="entry name" value="Phosphoglycerate mutase-like"/>
    <property type="match status" value="1"/>
</dbReference>
<reference evidence="3 4" key="1">
    <citation type="submission" date="2013-08" db="EMBL/GenBank/DDBJ databases">
        <authorList>
            <person name="Huang J."/>
            <person name="Wang G."/>
        </authorList>
    </citation>
    <scope>NUCLEOTIDE SEQUENCE [LARGE SCALE GENOMIC DNA]</scope>
    <source>
        <strain evidence="3 4">BH030004</strain>
    </source>
</reference>
<dbReference type="CDD" id="cd07067">
    <property type="entry name" value="HP_PGM_like"/>
    <property type="match status" value="1"/>
</dbReference>
<evidence type="ECO:0000256" key="1">
    <source>
        <dbReference type="PIRSR" id="PIRSR613078-1"/>
    </source>
</evidence>
<dbReference type="PANTHER" id="PTHR48100">
    <property type="entry name" value="BROAD-SPECIFICITY PHOSPHATASE YOR283W-RELATED"/>
    <property type="match status" value="1"/>
</dbReference>
<feature type="binding site" evidence="2">
    <location>
        <begin position="9"/>
        <end position="16"/>
    </location>
    <ligand>
        <name>substrate</name>
    </ligand>
</feature>
<feature type="active site" description="Tele-phosphohistidine intermediate" evidence="1">
    <location>
        <position position="10"/>
    </location>
</feature>
<accession>A0A0A5FW01</accession>
<dbReference type="Pfam" id="PF00300">
    <property type="entry name" value="His_Phos_1"/>
    <property type="match status" value="1"/>
</dbReference>
<name>A0A0A5FW01_9BACI</name>
<proteinExistence type="predicted"/>
<dbReference type="Proteomes" id="UP000030403">
    <property type="component" value="Unassembled WGS sequence"/>
</dbReference>
<sequence>MSTNIYFTRHGETIWNTNKLMQGWKDSPLTDKGIKQAHQLSERLSDIHLNAVYSSTSKRAIDTAEIIKGDRPFEIVKLDSLREISFGNWEGKTFEENKEESPEEWRAFWETPHLFTNNSVESFVKVQERMVNIFKEIVEQHPFQDICIVSHSIALNLLMNYIEKTPLKELWSTPPIPSTSLTLIKANTNYYEILYKYDTSHMVETI</sequence>
<dbReference type="SMART" id="SM00855">
    <property type="entry name" value="PGAM"/>
    <property type="match status" value="1"/>
</dbReference>
<dbReference type="STRING" id="1385511.GCA_000425225_04231"/>
<keyword evidence="4" id="KW-1185">Reference proteome</keyword>
<dbReference type="GO" id="GO:0016791">
    <property type="term" value="F:phosphatase activity"/>
    <property type="evidence" value="ECO:0007669"/>
    <property type="project" value="TreeGrafter"/>
</dbReference>
<dbReference type="GO" id="GO:0005737">
    <property type="term" value="C:cytoplasm"/>
    <property type="evidence" value="ECO:0007669"/>
    <property type="project" value="TreeGrafter"/>
</dbReference>
<dbReference type="InterPro" id="IPR013078">
    <property type="entry name" value="His_Pase_superF_clade-1"/>
</dbReference>
<dbReference type="PIRSF" id="PIRSF000709">
    <property type="entry name" value="6PFK_2-Ptase"/>
    <property type="match status" value="1"/>
</dbReference>
<comment type="caution">
    <text evidence="3">The sequence shown here is derived from an EMBL/GenBank/DDBJ whole genome shotgun (WGS) entry which is preliminary data.</text>
</comment>
<dbReference type="EMBL" id="AVPF01000136">
    <property type="protein sequence ID" value="KGX83198.1"/>
    <property type="molecule type" value="Genomic_DNA"/>
</dbReference>
<evidence type="ECO:0000313" key="4">
    <source>
        <dbReference type="Proteomes" id="UP000030403"/>
    </source>
</evidence>
<feature type="active site" description="Proton donor/acceptor" evidence="1">
    <location>
        <position position="83"/>
    </location>
</feature>
<organism evidence="3 4">
    <name type="scientific">Pontibacillus marinus BH030004 = DSM 16465</name>
    <dbReference type="NCBI Taxonomy" id="1385511"/>
    <lineage>
        <taxon>Bacteria</taxon>
        <taxon>Bacillati</taxon>
        <taxon>Bacillota</taxon>
        <taxon>Bacilli</taxon>
        <taxon>Bacillales</taxon>
        <taxon>Bacillaceae</taxon>
        <taxon>Pontibacillus</taxon>
    </lineage>
</organism>
<dbReference type="OrthoDB" id="9782128at2"/>
<dbReference type="SUPFAM" id="SSF53254">
    <property type="entry name" value="Phosphoglycerate mutase-like"/>
    <property type="match status" value="1"/>
</dbReference>
<gene>
    <name evidence="3" type="ORF">N783_05720</name>
</gene>
<dbReference type="RefSeq" id="WP_027447686.1">
    <property type="nucleotide sequence ID" value="NZ_AULJ01000083.1"/>
</dbReference>
<dbReference type="InterPro" id="IPR029033">
    <property type="entry name" value="His_PPase_superfam"/>
</dbReference>
<evidence type="ECO:0000313" key="3">
    <source>
        <dbReference type="EMBL" id="KGX83198.1"/>
    </source>
</evidence>
<dbReference type="AlphaFoldDB" id="A0A0A5FW01"/>
<protein>
    <submittedName>
        <fullName evidence="3">Fructose-2,6-bisphosphatase</fullName>
    </submittedName>
</protein>
<feature type="binding site" evidence="2">
    <location>
        <position position="59"/>
    </location>
    <ligand>
        <name>substrate</name>
    </ligand>
</feature>
<dbReference type="InterPro" id="IPR050275">
    <property type="entry name" value="PGM_Phosphatase"/>
</dbReference>